<keyword evidence="1" id="KW-0472">Membrane</keyword>
<evidence type="ECO:0000313" key="2">
    <source>
        <dbReference type="EMBL" id="RHN41062.1"/>
    </source>
</evidence>
<dbReference type="Proteomes" id="UP000265566">
    <property type="component" value="Chromosome 8"/>
</dbReference>
<protein>
    <recommendedName>
        <fullName evidence="3">Transmembrane protein</fullName>
    </recommendedName>
</protein>
<name>A0A396GIX7_MEDTR</name>
<gene>
    <name evidence="2" type="ORF">MtrunA17_Chr8g0361971</name>
</gene>
<accession>A0A396GIX7</accession>
<reference evidence="2" key="1">
    <citation type="journal article" date="2018" name="Nat. Plants">
        <title>Whole-genome landscape of Medicago truncatula symbiotic genes.</title>
        <authorList>
            <person name="Pecrix Y."/>
            <person name="Gamas P."/>
            <person name="Carrere S."/>
        </authorList>
    </citation>
    <scope>NUCLEOTIDE SEQUENCE</scope>
    <source>
        <tissue evidence="2">Leaves</tissue>
    </source>
</reference>
<organism evidence="2">
    <name type="scientific">Medicago truncatula</name>
    <name type="common">Barrel medic</name>
    <name type="synonym">Medicago tribuloides</name>
    <dbReference type="NCBI Taxonomy" id="3880"/>
    <lineage>
        <taxon>Eukaryota</taxon>
        <taxon>Viridiplantae</taxon>
        <taxon>Streptophyta</taxon>
        <taxon>Embryophyta</taxon>
        <taxon>Tracheophyta</taxon>
        <taxon>Spermatophyta</taxon>
        <taxon>Magnoliopsida</taxon>
        <taxon>eudicotyledons</taxon>
        <taxon>Gunneridae</taxon>
        <taxon>Pentapetalae</taxon>
        <taxon>rosids</taxon>
        <taxon>fabids</taxon>
        <taxon>Fabales</taxon>
        <taxon>Fabaceae</taxon>
        <taxon>Papilionoideae</taxon>
        <taxon>50 kb inversion clade</taxon>
        <taxon>NPAAA clade</taxon>
        <taxon>Hologalegina</taxon>
        <taxon>IRL clade</taxon>
        <taxon>Trifolieae</taxon>
        <taxon>Medicago</taxon>
    </lineage>
</organism>
<feature type="transmembrane region" description="Helical" evidence="1">
    <location>
        <begin position="6"/>
        <end position="28"/>
    </location>
</feature>
<dbReference type="Gramene" id="rna47338">
    <property type="protein sequence ID" value="RHN41062.1"/>
    <property type="gene ID" value="gene47338"/>
</dbReference>
<dbReference type="AlphaFoldDB" id="A0A396GIX7"/>
<dbReference type="EMBL" id="PSQE01000008">
    <property type="protein sequence ID" value="RHN41062.1"/>
    <property type="molecule type" value="Genomic_DNA"/>
</dbReference>
<sequence>MYLTFIISLQIVNYLLMILRICLNDFIFPSMPCRLASQRKRF</sequence>
<evidence type="ECO:0008006" key="3">
    <source>
        <dbReference type="Google" id="ProtNLM"/>
    </source>
</evidence>
<keyword evidence="1" id="KW-1133">Transmembrane helix</keyword>
<comment type="caution">
    <text evidence="2">The sequence shown here is derived from an EMBL/GenBank/DDBJ whole genome shotgun (WGS) entry which is preliminary data.</text>
</comment>
<proteinExistence type="predicted"/>
<keyword evidence="1" id="KW-0812">Transmembrane</keyword>
<evidence type="ECO:0000256" key="1">
    <source>
        <dbReference type="SAM" id="Phobius"/>
    </source>
</evidence>